<feature type="transmembrane region" description="Helical" evidence="1">
    <location>
        <begin position="180"/>
        <end position="200"/>
    </location>
</feature>
<proteinExistence type="predicted"/>
<dbReference type="GO" id="GO:0004175">
    <property type="term" value="F:endopeptidase activity"/>
    <property type="evidence" value="ECO:0007669"/>
    <property type="project" value="UniProtKB-ARBA"/>
</dbReference>
<feature type="transmembrane region" description="Helical" evidence="1">
    <location>
        <begin position="78"/>
        <end position="97"/>
    </location>
</feature>
<feature type="transmembrane region" description="Helical" evidence="1">
    <location>
        <begin position="207"/>
        <end position="225"/>
    </location>
</feature>
<dbReference type="OrthoDB" id="9777755at2"/>
<evidence type="ECO:0000256" key="1">
    <source>
        <dbReference type="SAM" id="Phobius"/>
    </source>
</evidence>
<evidence type="ECO:0000313" key="4">
    <source>
        <dbReference type="Proteomes" id="UP000248745"/>
    </source>
</evidence>
<protein>
    <recommendedName>
        <fullName evidence="2">CAAX prenyl protease 2/Lysostaphin resistance protein A-like domain-containing protein</fullName>
    </recommendedName>
</protein>
<organism evidence="3 4">
    <name type="scientific">Taibaiella soli</name>
    <dbReference type="NCBI Taxonomy" id="1649169"/>
    <lineage>
        <taxon>Bacteria</taxon>
        <taxon>Pseudomonadati</taxon>
        <taxon>Bacteroidota</taxon>
        <taxon>Chitinophagia</taxon>
        <taxon>Chitinophagales</taxon>
        <taxon>Chitinophagaceae</taxon>
        <taxon>Taibaiella</taxon>
    </lineage>
</organism>
<name>A0A2W2ABV1_9BACT</name>
<feature type="transmembrane region" description="Helical" evidence="1">
    <location>
        <begin position="109"/>
        <end position="130"/>
    </location>
</feature>
<reference evidence="3 4" key="1">
    <citation type="submission" date="2018-06" db="EMBL/GenBank/DDBJ databases">
        <title>Mucibacter soli gen. nov., sp. nov., a new member of the family Chitinophagaceae producing mucin.</title>
        <authorList>
            <person name="Kim M.-K."/>
            <person name="Park S."/>
            <person name="Kim T.-S."/>
            <person name="Joung Y."/>
            <person name="Han J.-H."/>
            <person name="Kim S.B."/>
        </authorList>
    </citation>
    <scope>NUCLEOTIDE SEQUENCE [LARGE SCALE GENOMIC DNA]</scope>
    <source>
        <strain evidence="3 4">R1-15</strain>
    </source>
</reference>
<keyword evidence="1" id="KW-0472">Membrane</keyword>
<feature type="transmembrane region" description="Helical" evidence="1">
    <location>
        <begin position="151"/>
        <end position="168"/>
    </location>
</feature>
<dbReference type="InterPro" id="IPR042150">
    <property type="entry name" value="MmRce1-like"/>
</dbReference>
<dbReference type="Pfam" id="PF02517">
    <property type="entry name" value="Rce1-like"/>
    <property type="match status" value="1"/>
</dbReference>
<comment type="caution">
    <text evidence="3">The sequence shown here is derived from an EMBL/GenBank/DDBJ whole genome shotgun (WGS) entry which is preliminary data.</text>
</comment>
<dbReference type="PANTHER" id="PTHR35797">
    <property type="entry name" value="PROTEASE-RELATED"/>
    <property type="match status" value="1"/>
</dbReference>
<dbReference type="PANTHER" id="PTHR35797:SF1">
    <property type="entry name" value="PROTEASE"/>
    <property type="match status" value="1"/>
</dbReference>
<evidence type="ECO:0000259" key="2">
    <source>
        <dbReference type="Pfam" id="PF02517"/>
    </source>
</evidence>
<dbReference type="EMBL" id="QKTW01000027">
    <property type="protein sequence ID" value="PZF71102.1"/>
    <property type="molecule type" value="Genomic_DNA"/>
</dbReference>
<evidence type="ECO:0000313" key="3">
    <source>
        <dbReference type="EMBL" id="PZF71102.1"/>
    </source>
</evidence>
<feature type="transmembrane region" description="Helical" evidence="1">
    <location>
        <begin position="12"/>
        <end position="34"/>
    </location>
</feature>
<feature type="transmembrane region" description="Helical" evidence="1">
    <location>
        <begin position="245"/>
        <end position="263"/>
    </location>
</feature>
<sequence length="316" mass="34918">MFTNLPTKKIGFAVLLSLVLVMAGMLLASSYLHVGPAHDSLRANGIYAGIIGLSAFVSAFIYGKDFKSFAFKRAKNRYLSQALMVAVLICWVPYGLNLLAETTIISGNIAINPALVVIGLPLTLTFAALQEMMWRGFLLSNFLKLYGFRKTSLYIGLISAVCQYPLIIHTRFMYSDTPLWFSLPMFTILMVSLSFVITYFRILSKSITPGIVIQGLCMYVFHVVIAPTETARHDGSVFFLHDTGVFYILSAVVAAVVCNHLFYKSTVHQRIAHKRNKQALTKEEMPAAESFNLEILSYQTSALAPNIAASESGNAD</sequence>
<feature type="transmembrane region" description="Helical" evidence="1">
    <location>
        <begin position="46"/>
        <end position="66"/>
    </location>
</feature>
<keyword evidence="4" id="KW-1185">Reference proteome</keyword>
<keyword evidence="1" id="KW-1133">Transmembrane helix</keyword>
<dbReference type="Proteomes" id="UP000248745">
    <property type="component" value="Unassembled WGS sequence"/>
</dbReference>
<accession>A0A2W2ABV1</accession>
<gene>
    <name evidence="3" type="ORF">DN068_20610</name>
</gene>
<dbReference type="GO" id="GO:0080120">
    <property type="term" value="P:CAAX-box protein maturation"/>
    <property type="evidence" value="ECO:0007669"/>
    <property type="project" value="UniProtKB-ARBA"/>
</dbReference>
<dbReference type="InterPro" id="IPR003675">
    <property type="entry name" value="Rce1/LyrA-like_dom"/>
</dbReference>
<dbReference type="RefSeq" id="WP_111000838.1">
    <property type="nucleotide sequence ID" value="NZ_QKTW01000027.1"/>
</dbReference>
<dbReference type="AlphaFoldDB" id="A0A2W2ABV1"/>
<feature type="domain" description="CAAX prenyl protease 2/Lysostaphin resistance protein A-like" evidence="2">
    <location>
        <begin position="115"/>
        <end position="217"/>
    </location>
</feature>
<keyword evidence="1" id="KW-0812">Transmembrane</keyword>